<name>A0A9W4GRJ8_9ACTN</name>
<sequence length="170" mass="17782">MCAGAYPGASRPPPPGAGVHYRTARKIHKSRACDGSHVKSIRDRGTRRPPEGSRFNMCNGTPSGTYTQGTKKDRIGPGGVRCDPGEAALLLCCYGRIRRDPGGTGGAVWCGVLRVDLVEPVEHRPRAVLMGAGEPCGRAPIRGDGAQKGCQASLRCCGIPASSARTSASR</sequence>
<accession>A0A9W4GRJ8</accession>
<evidence type="ECO:0000256" key="1">
    <source>
        <dbReference type="SAM" id="MobiDB-lite"/>
    </source>
</evidence>
<dbReference type="AlphaFoldDB" id="A0A9W4GRJ8"/>
<feature type="region of interest" description="Disordered" evidence="1">
    <location>
        <begin position="32"/>
        <end position="71"/>
    </location>
</feature>
<feature type="region of interest" description="Disordered" evidence="1">
    <location>
        <begin position="1"/>
        <end position="20"/>
    </location>
</feature>
<evidence type="ECO:0000313" key="3">
    <source>
        <dbReference type="Proteomes" id="UP001152519"/>
    </source>
</evidence>
<dbReference type="EMBL" id="CAJSLV010000059">
    <property type="protein sequence ID" value="CAG6394776.1"/>
    <property type="molecule type" value="Genomic_DNA"/>
</dbReference>
<dbReference type="Proteomes" id="UP001152519">
    <property type="component" value="Unassembled WGS sequence"/>
</dbReference>
<reference evidence="2" key="1">
    <citation type="submission" date="2021-05" db="EMBL/GenBank/DDBJ databases">
        <authorList>
            <person name="Arsene-Ploetze F."/>
        </authorList>
    </citation>
    <scope>NUCLEOTIDE SEQUENCE</scope>
    <source>
        <strain evidence="2">DSM 42138</strain>
    </source>
</reference>
<organism evidence="2 3">
    <name type="scientific">Actinacidiphila cocklensis</name>
    <dbReference type="NCBI Taxonomy" id="887465"/>
    <lineage>
        <taxon>Bacteria</taxon>
        <taxon>Bacillati</taxon>
        <taxon>Actinomycetota</taxon>
        <taxon>Actinomycetes</taxon>
        <taxon>Kitasatosporales</taxon>
        <taxon>Streptomycetaceae</taxon>
        <taxon>Actinacidiphila</taxon>
    </lineage>
</organism>
<protein>
    <submittedName>
        <fullName evidence="2">Uncharacterized protein</fullName>
    </submittedName>
</protein>
<evidence type="ECO:0000313" key="2">
    <source>
        <dbReference type="EMBL" id="CAG6394776.1"/>
    </source>
</evidence>
<feature type="compositionally biased region" description="Basic and acidic residues" evidence="1">
    <location>
        <begin position="32"/>
        <end position="51"/>
    </location>
</feature>
<comment type="caution">
    <text evidence="2">The sequence shown here is derived from an EMBL/GenBank/DDBJ whole genome shotgun (WGS) entry which is preliminary data.</text>
</comment>
<proteinExistence type="predicted"/>
<gene>
    <name evidence="2" type="ORF">SCOCK_30009</name>
</gene>
<feature type="compositionally biased region" description="Polar residues" evidence="1">
    <location>
        <begin position="56"/>
        <end position="69"/>
    </location>
</feature>
<keyword evidence="3" id="KW-1185">Reference proteome</keyword>